<feature type="transmembrane region" description="Helical" evidence="6">
    <location>
        <begin position="138"/>
        <end position="156"/>
    </location>
</feature>
<dbReference type="EMBL" id="BMGK01000012">
    <property type="protein sequence ID" value="GGE00633.1"/>
    <property type="molecule type" value="Genomic_DNA"/>
</dbReference>
<evidence type="ECO:0000256" key="2">
    <source>
        <dbReference type="ARBA" id="ARBA00022475"/>
    </source>
</evidence>
<comment type="caution">
    <text evidence="7">The sequence shown here is derived from an EMBL/GenBank/DDBJ whole genome shotgun (WGS) entry which is preliminary data.</text>
</comment>
<name>A0A8J2YCE0_9FLAO</name>
<dbReference type="AlphaFoldDB" id="A0A8J2YCE0"/>
<protein>
    <recommendedName>
        <fullName evidence="9">Polysaccharide biosynthesis protein</fullName>
    </recommendedName>
</protein>
<dbReference type="GO" id="GO:0005886">
    <property type="term" value="C:plasma membrane"/>
    <property type="evidence" value="ECO:0007669"/>
    <property type="project" value="UniProtKB-SubCell"/>
</dbReference>
<proteinExistence type="predicted"/>
<evidence type="ECO:0000256" key="3">
    <source>
        <dbReference type="ARBA" id="ARBA00022692"/>
    </source>
</evidence>
<feature type="transmembrane region" description="Helical" evidence="6">
    <location>
        <begin position="162"/>
        <end position="179"/>
    </location>
</feature>
<feature type="transmembrane region" description="Helical" evidence="6">
    <location>
        <begin position="97"/>
        <end position="118"/>
    </location>
</feature>
<keyword evidence="3 6" id="KW-0812">Transmembrane</keyword>
<keyword evidence="8" id="KW-1185">Reference proteome</keyword>
<dbReference type="PANTHER" id="PTHR30250">
    <property type="entry name" value="PST FAMILY PREDICTED COLANIC ACID TRANSPORTER"/>
    <property type="match status" value="1"/>
</dbReference>
<feature type="transmembrane region" description="Helical" evidence="6">
    <location>
        <begin position="67"/>
        <end position="91"/>
    </location>
</feature>
<accession>A0A8J2YCE0</accession>
<evidence type="ECO:0000256" key="1">
    <source>
        <dbReference type="ARBA" id="ARBA00004651"/>
    </source>
</evidence>
<evidence type="ECO:0000256" key="5">
    <source>
        <dbReference type="ARBA" id="ARBA00023136"/>
    </source>
</evidence>
<evidence type="ECO:0000256" key="4">
    <source>
        <dbReference type="ARBA" id="ARBA00022989"/>
    </source>
</evidence>
<feature type="transmembrane region" description="Helical" evidence="6">
    <location>
        <begin position="351"/>
        <end position="371"/>
    </location>
</feature>
<feature type="transmembrane region" description="Helical" evidence="6">
    <location>
        <begin position="326"/>
        <end position="344"/>
    </location>
</feature>
<comment type="subcellular location">
    <subcellularLocation>
        <location evidence="1">Cell membrane</location>
        <topology evidence="1">Multi-pass membrane protein</topology>
    </subcellularLocation>
</comment>
<dbReference type="InterPro" id="IPR050833">
    <property type="entry name" value="Poly_Biosynth_Transport"/>
</dbReference>
<dbReference type="Proteomes" id="UP000652231">
    <property type="component" value="Unassembled WGS sequence"/>
</dbReference>
<dbReference type="Pfam" id="PF13440">
    <property type="entry name" value="Polysacc_synt_3"/>
    <property type="match status" value="1"/>
</dbReference>
<keyword evidence="4 6" id="KW-1133">Transmembrane helix</keyword>
<feature type="transmembrane region" description="Helical" evidence="6">
    <location>
        <begin position="377"/>
        <end position="398"/>
    </location>
</feature>
<sequence length="407" mass="45783">MILSTVGMQVIAILTIPILSRFFSPDIFGYHATYRSILVILSIFLTLKLETAIVLPKSSKIKNTLFLATITNIVVISCILIFIYFVFLLAGLDFLDLVFGITGSLLFLLVLLGSILVALSNTSQSVLVSQDKFKSLSISRLILPTSFFLVSLLLFYTFNNSISLIIGHFFSYILLNIFLKSKFKINYVGYSKQLYKLSLKKYKDIVQYTSSNALVNTISNNIPSLVLLGFYGATPLGFFAVGAKIISIPSQLISGSLSQIFYKKFADIYNERASELYSFVKKVYFGLLLFGIIVFGTAYLIIPYIIPLLLGEGWIEAIPIMKYLCFWQALVIANSPISTLTIVLNKQKVLLFYESFLLISRFIALWLPFYYGLTFNKAILCYALVGVFFNVILGFYLIKIAKESIIN</sequence>
<keyword evidence="2" id="KW-1003">Cell membrane</keyword>
<evidence type="ECO:0000313" key="8">
    <source>
        <dbReference type="Proteomes" id="UP000652231"/>
    </source>
</evidence>
<evidence type="ECO:0008006" key="9">
    <source>
        <dbReference type="Google" id="ProtNLM"/>
    </source>
</evidence>
<organism evidence="7 8">
    <name type="scientific">Planktosalinus lacus</name>
    <dbReference type="NCBI Taxonomy" id="1526573"/>
    <lineage>
        <taxon>Bacteria</taxon>
        <taxon>Pseudomonadati</taxon>
        <taxon>Bacteroidota</taxon>
        <taxon>Flavobacteriia</taxon>
        <taxon>Flavobacteriales</taxon>
        <taxon>Flavobacteriaceae</taxon>
        <taxon>Planktosalinus</taxon>
    </lineage>
</organism>
<evidence type="ECO:0000256" key="6">
    <source>
        <dbReference type="SAM" id="Phobius"/>
    </source>
</evidence>
<evidence type="ECO:0000313" key="7">
    <source>
        <dbReference type="EMBL" id="GGE00633.1"/>
    </source>
</evidence>
<keyword evidence="5 6" id="KW-0472">Membrane</keyword>
<dbReference type="PANTHER" id="PTHR30250:SF28">
    <property type="entry name" value="POLYSACCHARIDE BIOSYNTHESIS PROTEIN"/>
    <property type="match status" value="1"/>
</dbReference>
<feature type="transmembrane region" description="Helical" evidence="6">
    <location>
        <begin position="36"/>
        <end position="55"/>
    </location>
</feature>
<gene>
    <name evidence="7" type="ORF">GCM10011312_25100</name>
</gene>
<feature type="transmembrane region" description="Helical" evidence="6">
    <location>
        <begin position="283"/>
        <end position="306"/>
    </location>
</feature>
<feature type="transmembrane region" description="Helical" evidence="6">
    <location>
        <begin position="7"/>
        <end position="24"/>
    </location>
</feature>
<reference evidence="7" key="1">
    <citation type="journal article" date="2014" name="Int. J. Syst. Evol. Microbiol.">
        <title>Complete genome sequence of Corynebacterium casei LMG S-19264T (=DSM 44701T), isolated from a smear-ripened cheese.</title>
        <authorList>
            <consortium name="US DOE Joint Genome Institute (JGI-PGF)"/>
            <person name="Walter F."/>
            <person name="Albersmeier A."/>
            <person name="Kalinowski J."/>
            <person name="Ruckert C."/>
        </authorList>
    </citation>
    <scope>NUCLEOTIDE SEQUENCE</scope>
    <source>
        <strain evidence="7">CGMCC 1.12924</strain>
    </source>
</reference>
<reference evidence="7" key="2">
    <citation type="submission" date="2020-09" db="EMBL/GenBank/DDBJ databases">
        <authorList>
            <person name="Sun Q."/>
            <person name="Zhou Y."/>
        </authorList>
    </citation>
    <scope>NUCLEOTIDE SEQUENCE</scope>
    <source>
        <strain evidence="7">CGMCC 1.12924</strain>
    </source>
</reference>